<evidence type="ECO:0000256" key="13">
    <source>
        <dbReference type="ARBA" id="ARBA00077165"/>
    </source>
</evidence>
<keyword evidence="2 15" id="KW-0963">Cytoplasm</keyword>
<dbReference type="InterPro" id="IPR042203">
    <property type="entry name" value="Leu/Phe-tRNA_Trfase_C"/>
</dbReference>
<evidence type="ECO:0000256" key="8">
    <source>
        <dbReference type="ARBA" id="ARBA00054043"/>
    </source>
</evidence>
<evidence type="ECO:0000256" key="6">
    <source>
        <dbReference type="ARBA" id="ARBA00050652"/>
    </source>
</evidence>
<keyword evidence="4 15" id="KW-0012">Acyltransferase</keyword>
<dbReference type="AlphaFoldDB" id="A0A7W0C7Y8"/>
<evidence type="ECO:0000256" key="1">
    <source>
        <dbReference type="ARBA" id="ARBA00004496"/>
    </source>
</evidence>
<comment type="subcellular location">
    <subcellularLocation>
        <location evidence="1 15">Cytoplasm</location>
    </subcellularLocation>
</comment>
<dbReference type="GO" id="GO:0005737">
    <property type="term" value="C:cytoplasm"/>
    <property type="evidence" value="ECO:0007669"/>
    <property type="project" value="UniProtKB-SubCell"/>
</dbReference>
<evidence type="ECO:0000256" key="2">
    <source>
        <dbReference type="ARBA" id="ARBA00022490"/>
    </source>
</evidence>
<accession>A0A7W0C7Y8</accession>
<dbReference type="FunFam" id="3.30.70.3550:FF:000001">
    <property type="entry name" value="Leucyl/phenylalanyl-tRNA--protein transferase"/>
    <property type="match status" value="1"/>
</dbReference>
<dbReference type="GO" id="GO:0030163">
    <property type="term" value="P:protein catabolic process"/>
    <property type="evidence" value="ECO:0007669"/>
    <property type="project" value="UniProtKB-UniRule"/>
</dbReference>
<dbReference type="NCBIfam" id="TIGR00667">
    <property type="entry name" value="aat"/>
    <property type="match status" value="1"/>
</dbReference>
<comment type="similarity">
    <text evidence="9 15">Belongs to the L/F-transferase family.</text>
</comment>
<reference evidence="16 17" key="1">
    <citation type="submission" date="2020-07" db="EMBL/GenBank/DDBJ databases">
        <title>Genomic Encyclopedia of Type Strains, Phase IV (KMG-IV): sequencing the most valuable type-strain genomes for metagenomic binning, comparative biology and taxonomic classification.</title>
        <authorList>
            <person name="Goeker M."/>
        </authorList>
    </citation>
    <scope>NUCLEOTIDE SEQUENCE [LARGE SCALE GENOMIC DNA]</scope>
    <source>
        <strain evidence="16 17">DSM 17721</strain>
    </source>
</reference>
<keyword evidence="17" id="KW-1185">Reference proteome</keyword>
<dbReference type="Gene3D" id="3.30.70.3550">
    <property type="entry name" value="Leucyl/phenylalanyl-tRNA-protein transferase, N-terminal domain"/>
    <property type="match status" value="1"/>
</dbReference>
<dbReference type="InterPro" id="IPR016181">
    <property type="entry name" value="Acyl_CoA_acyltransferase"/>
</dbReference>
<dbReference type="Gene3D" id="3.40.630.70">
    <property type="entry name" value="Leucyl/phenylalanyl-tRNA-protein transferase, C-terminal domain"/>
    <property type="match status" value="1"/>
</dbReference>
<dbReference type="HAMAP" id="MF_00688">
    <property type="entry name" value="Leu_Phe_trans"/>
    <property type="match status" value="1"/>
</dbReference>
<comment type="catalytic activity">
    <reaction evidence="6 15">
        <text>N-terminal L-arginyl-[protein] + L-leucyl-tRNA(Leu) = N-terminal L-leucyl-L-arginyl-[protein] + tRNA(Leu) + H(+)</text>
        <dbReference type="Rhea" id="RHEA:50416"/>
        <dbReference type="Rhea" id="RHEA-COMP:9613"/>
        <dbReference type="Rhea" id="RHEA-COMP:9622"/>
        <dbReference type="Rhea" id="RHEA-COMP:12672"/>
        <dbReference type="Rhea" id="RHEA-COMP:12673"/>
        <dbReference type="ChEBI" id="CHEBI:15378"/>
        <dbReference type="ChEBI" id="CHEBI:64719"/>
        <dbReference type="ChEBI" id="CHEBI:78442"/>
        <dbReference type="ChEBI" id="CHEBI:78494"/>
        <dbReference type="ChEBI" id="CHEBI:133044"/>
        <dbReference type="EC" id="2.3.2.6"/>
    </reaction>
</comment>
<evidence type="ECO:0000256" key="11">
    <source>
        <dbReference type="ARBA" id="ARBA00074372"/>
    </source>
</evidence>
<gene>
    <name evidence="15" type="primary">aat</name>
    <name evidence="16" type="ORF">HNR65_001159</name>
</gene>
<evidence type="ECO:0000256" key="4">
    <source>
        <dbReference type="ARBA" id="ARBA00023315"/>
    </source>
</evidence>
<evidence type="ECO:0000256" key="7">
    <source>
        <dbReference type="ARBA" id="ARBA00051538"/>
    </source>
</evidence>
<sequence>MPIFRLSEKMSFPPPHFAAANGLLAIGGDLSRERLLLAYEKGIFPWYSPYDPILWWCPDPRLVLYPGQVHVPDRLRRRIKSGCFRVTSDTAFDRVIRQCARVRLENNEETWLVDDMIEAYCRLHEDGYAHSVEIWQNGQLVGGLYGVCLGGCFFGESMFTRARDASKVALVALCRHMEKNQFDMIDCQVATAHLVWMGAREVPRKVFLRQLQTSLKKPTPRDKWVVSLPDFSGSGNGRY</sequence>
<dbReference type="SUPFAM" id="SSF55729">
    <property type="entry name" value="Acyl-CoA N-acyltransferases (Nat)"/>
    <property type="match status" value="1"/>
</dbReference>
<dbReference type="Pfam" id="PF03588">
    <property type="entry name" value="Leu_Phe_trans"/>
    <property type="match status" value="1"/>
</dbReference>
<comment type="catalytic activity">
    <reaction evidence="5 15">
        <text>L-phenylalanyl-tRNA(Phe) + an N-terminal L-alpha-aminoacyl-[protein] = an N-terminal L-phenylalanyl-L-alpha-aminoacyl-[protein] + tRNA(Phe)</text>
        <dbReference type="Rhea" id="RHEA:43632"/>
        <dbReference type="Rhea" id="RHEA-COMP:9668"/>
        <dbReference type="Rhea" id="RHEA-COMP:9699"/>
        <dbReference type="Rhea" id="RHEA-COMP:10636"/>
        <dbReference type="Rhea" id="RHEA-COMP:10637"/>
        <dbReference type="ChEBI" id="CHEBI:78442"/>
        <dbReference type="ChEBI" id="CHEBI:78531"/>
        <dbReference type="ChEBI" id="CHEBI:78597"/>
        <dbReference type="ChEBI" id="CHEBI:83561"/>
        <dbReference type="EC" id="2.3.2.6"/>
    </reaction>
</comment>
<comment type="caution">
    <text evidence="16">The sequence shown here is derived from an EMBL/GenBank/DDBJ whole genome shotgun (WGS) entry which is preliminary data.</text>
</comment>
<dbReference type="PANTHER" id="PTHR30098:SF2">
    <property type="entry name" value="LEUCYL_PHENYLALANYL-TRNA--PROTEIN TRANSFERASE"/>
    <property type="match status" value="1"/>
</dbReference>
<evidence type="ECO:0000256" key="10">
    <source>
        <dbReference type="ARBA" id="ARBA00066767"/>
    </source>
</evidence>
<evidence type="ECO:0000256" key="12">
    <source>
        <dbReference type="ARBA" id="ARBA00077136"/>
    </source>
</evidence>
<comment type="function">
    <text evidence="8 15">Functions in the N-end rule pathway of protein degradation where it conjugates Leu, Phe and, less efficiently, Met from aminoacyl-tRNAs to the N-termini of proteins containing an N-terminal arginine or lysine.</text>
</comment>
<protein>
    <recommendedName>
        <fullName evidence="11 15">Leucyl/phenylalanyl-tRNA--protein transferase</fullName>
        <ecNumber evidence="10 15">2.3.2.6</ecNumber>
    </recommendedName>
    <alternativeName>
        <fullName evidence="12 15">L/F-transferase</fullName>
    </alternativeName>
    <alternativeName>
        <fullName evidence="13 15">Leucyltransferase</fullName>
    </alternativeName>
    <alternativeName>
        <fullName evidence="14 15">Phenyalanyltransferase</fullName>
    </alternativeName>
</protein>
<dbReference type="InterPro" id="IPR042221">
    <property type="entry name" value="Leu/Phe-tRNA_Trfase_N"/>
</dbReference>
<comment type="catalytic activity">
    <reaction evidence="7 15">
        <text>N-terminal L-lysyl-[protein] + L-leucyl-tRNA(Leu) = N-terminal L-leucyl-L-lysyl-[protein] + tRNA(Leu) + H(+)</text>
        <dbReference type="Rhea" id="RHEA:12340"/>
        <dbReference type="Rhea" id="RHEA-COMP:9613"/>
        <dbReference type="Rhea" id="RHEA-COMP:9622"/>
        <dbReference type="Rhea" id="RHEA-COMP:12670"/>
        <dbReference type="Rhea" id="RHEA-COMP:12671"/>
        <dbReference type="ChEBI" id="CHEBI:15378"/>
        <dbReference type="ChEBI" id="CHEBI:65249"/>
        <dbReference type="ChEBI" id="CHEBI:78442"/>
        <dbReference type="ChEBI" id="CHEBI:78494"/>
        <dbReference type="ChEBI" id="CHEBI:133043"/>
        <dbReference type="EC" id="2.3.2.6"/>
    </reaction>
</comment>
<keyword evidence="3 15" id="KW-0808">Transferase</keyword>
<evidence type="ECO:0000256" key="5">
    <source>
        <dbReference type="ARBA" id="ARBA00050607"/>
    </source>
</evidence>
<evidence type="ECO:0000256" key="15">
    <source>
        <dbReference type="HAMAP-Rule" id="MF_00688"/>
    </source>
</evidence>
<evidence type="ECO:0000256" key="3">
    <source>
        <dbReference type="ARBA" id="ARBA00022679"/>
    </source>
</evidence>
<dbReference type="PANTHER" id="PTHR30098">
    <property type="entry name" value="LEUCYL/PHENYLALANYL-TRNA--PROTEIN TRANSFERASE"/>
    <property type="match status" value="1"/>
</dbReference>
<dbReference type="RefSeq" id="WP_181550494.1">
    <property type="nucleotide sequence ID" value="NZ_JACDUS010000002.1"/>
</dbReference>
<dbReference type="InterPro" id="IPR004616">
    <property type="entry name" value="Leu/Phe-tRNA_Trfase"/>
</dbReference>
<dbReference type="EMBL" id="JACDUS010000002">
    <property type="protein sequence ID" value="MBA2880841.1"/>
    <property type="molecule type" value="Genomic_DNA"/>
</dbReference>
<name>A0A7W0C7Y8_9BACT</name>
<dbReference type="FunFam" id="3.40.630.70:FF:000001">
    <property type="entry name" value="Leucyl/phenylalanyl-tRNA--protein transferase"/>
    <property type="match status" value="1"/>
</dbReference>
<dbReference type="Proteomes" id="UP000525298">
    <property type="component" value="Unassembled WGS sequence"/>
</dbReference>
<proteinExistence type="inferred from homology"/>
<evidence type="ECO:0000256" key="14">
    <source>
        <dbReference type="ARBA" id="ARBA00083640"/>
    </source>
</evidence>
<evidence type="ECO:0000313" key="16">
    <source>
        <dbReference type="EMBL" id="MBA2880841.1"/>
    </source>
</evidence>
<evidence type="ECO:0000256" key="9">
    <source>
        <dbReference type="ARBA" id="ARBA00061535"/>
    </source>
</evidence>
<organism evidence="16 17">
    <name type="scientific">Desulfosalsimonas propionicica</name>
    <dbReference type="NCBI Taxonomy" id="332175"/>
    <lineage>
        <taxon>Bacteria</taxon>
        <taxon>Pseudomonadati</taxon>
        <taxon>Thermodesulfobacteriota</taxon>
        <taxon>Desulfobacteria</taxon>
        <taxon>Desulfobacterales</taxon>
        <taxon>Desulfosalsimonadaceae</taxon>
        <taxon>Desulfosalsimonas</taxon>
    </lineage>
</organism>
<dbReference type="GO" id="GO:0008914">
    <property type="term" value="F:leucyl-tRNA--protein transferase activity"/>
    <property type="evidence" value="ECO:0007669"/>
    <property type="project" value="UniProtKB-UniRule"/>
</dbReference>
<dbReference type="EC" id="2.3.2.6" evidence="10 15"/>
<evidence type="ECO:0000313" key="17">
    <source>
        <dbReference type="Proteomes" id="UP000525298"/>
    </source>
</evidence>